<dbReference type="GO" id="GO:0008270">
    <property type="term" value="F:zinc ion binding"/>
    <property type="evidence" value="ECO:0007669"/>
    <property type="project" value="InterPro"/>
</dbReference>
<protein>
    <submittedName>
        <fullName evidence="4">Pentatricopeptide repeat</fullName>
    </submittedName>
</protein>
<dbReference type="Pfam" id="PF01535">
    <property type="entry name" value="PPR"/>
    <property type="match status" value="4"/>
</dbReference>
<dbReference type="EMBL" id="MVGT01001847">
    <property type="protein sequence ID" value="OVA10767.1"/>
    <property type="molecule type" value="Genomic_DNA"/>
</dbReference>
<keyword evidence="1" id="KW-0677">Repeat</keyword>
<organism evidence="4 5">
    <name type="scientific">Macleaya cordata</name>
    <name type="common">Five-seeded plume-poppy</name>
    <name type="synonym">Bocconia cordata</name>
    <dbReference type="NCBI Taxonomy" id="56857"/>
    <lineage>
        <taxon>Eukaryota</taxon>
        <taxon>Viridiplantae</taxon>
        <taxon>Streptophyta</taxon>
        <taxon>Embryophyta</taxon>
        <taxon>Tracheophyta</taxon>
        <taxon>Spermatophyta</taxon>
        <taxon>Magnoliopsida</taxon>
        <taxon>Ranunculales</taxon>
        <taxon>Papaveraceae</taxon>
        <taxon>Papaveroideae</taxon>
        <taxon>Macleaya</taxon>
    </lineage>
</organism>
<dbReference type="InterPro" id="IPR046848">
    <property type="entry name" value="E_motif"/>
</dbReference>
<dbReference type="PANTHER" id="PTHR24015">
    <property type="entry name" value="OS07G0578800 PROTEIN-RELATED"/>
    <property type="match status" value="1"/>
</dbReference>
<evidence type="ECO:0000259" key="3">
    <source>
        <dbReference type="Pfam" id="PF14432"/>
    </source>
</evidence>
<sequence>MLKSGVHGNNFTFPLVLKACAKLGSIRDGTKIHTHVFLMGFQGDVFVQTALIDMYSKCSNLSSSRHLFDEMPIRSVVSWNSMISAYCKDFQIDESFGLLKQMRFLDLEPSSSTLVSIVSGCSGSGFGALWHGLSIHCYGIKLGLTSDLLLSNSIMSMYIQFDQIDAARALFYSMAEKSTISWTAIIGGFIKIGDVGEAFNLFNQMRQEQISLDSIVFINLSSGCTQVGRVFVASSLHGLIVKSGCDCDEPVENSLVSMYSKCGDLVSARKIFDLVHEKSTFLWTAMISGYTHFGYPNEALNLFKILLNTSSRPNEVTLATVLSACADLGSLSLGREIEEYIRMNGLDSDLRVQTSLVHMYCKCGSIERAKEVFDRACNRDLTMWSSMINGYAIHGMGEEALNLFVKMQRQEGIKPDSVVYTGVLSACSHSGFVEEGMKFFECMQRDGIVPSVEHYLCLVDLLGRAGYLKLALNTIEEMPEPVQAQAWVPLLSACRKHRDIELGEFVAKRLFDLESHGTSNYILMANMYISIGRWKDAATMRRLMNDKGLVKEPGWSQIEVNGSIHVFLVGDQSHHRSVEIYEKLDVLNAKLREAGYVAETEMAMHDLEKEEREEALRVHSERLAIAFGLLSTEPGTTLRIIKNLRTCNDCHSAFKFISKITSRHLIVRDGHRFHHFESGSCSCRDFW</sequence>
<dbReference type="PANTHER" id="PTHR24015:SF1934">
    <property type="entry name" value="PENTATRICOPEPTIDE REPEAT-CONTAINING PROTEIN"/>
    <property type="match status" value="1"/>
</dbReference>
<feature type="repeat" description="PPR" evidence="2">
    <location>
        <begin position="279"/>
        <end position="313"/>
    </location>
</feature>
<feature type="repeat" description="PPR" evidence="2">
    <location>
        <begin position="380"/>
        <end position="415"/>
    </location>
</feature>
<dbReference type="InterPro" id="IPR002885">
    <property type="entry name" value="PPR_rpt"/>
</dbReference>
<dbReference type="GO" id="GO:0009451">
    <property type="term" value="P:RNA modification"/>
    <property type="evidence" value="ECO:0007669"/>
    <property type="project" value="InterPro"/>
</dbReference>
<accession>A0A200QK45</accession>
<dbReference type="FunFam" id="1.25.40.10:FF:000309">
    <property type="entry name" value="Pentatricopeptide repeat-containing protein, chloroplastic"/>
    <property type="match status" value="1"/>
</dbReference>
<feature type="repeat" description="PPR" evidence="2">
    <location>
        <begin position="75"/>
        <end position="109"/>
    </location>
</feature>
<name>A0A200QK45_MACCD</name>
<dbReference type="AlphaFoldDB" id="A0A200QK45"/>
<dbReference type="NCBIfam" id="TIGR00756">
    <property type="entry name" value="PPR"/>
    <property type="match status" value="5"/>
</dbReference>
<feature type="repeat" description="PPR" evidence="2">
    <location>
        <begin position="178"/>
        <end position="212"/>
    </location>
</feature>
<proteinExistence type="predicted"/>
<dbReference type="InterPro" id="IPR011990">
    <property type="entry name" value="TPR-like_helical_dom_sf"/>
</dbReference>
<dbReference type="Gene3D" id="1.25.40.10">
    <property type="entry name" value="Tetratricopeptide repeat domain"/>
    <property type="match status" value="5"/>
</dbReference>
<evidence type="ECO:0000313" key="5">
    <source>
        <dbReference type="Proteomes" id="UP000195402"/>
    </source>
</evidence>
<evidence type="ECO:0000256" key="2">
    <source>
        <dbReference type="PROSITE-ProRule" id="PRU00708"/>
    </source>
</evidence>
<dbReference type="FunFam" id="1.25.40.10:FF:001079">
    <property type="entry name" value="Pentatricopeptide repeat-containing protein At2g17210"/>
    <property type="match status" value="1"/>
</dbReference>
<dbReference type="Pfam" id="PF20431">
    <property type="entry name" value="E_motif"/>
    <property type="match status" value="1"/>
</dbReference>
<dbReference type="InterPro" id="IPR032867">
    <property type="entry name" value="DYW_dom"/>
</dbReference>
<dbReference type="Pfam" id="PF14432">
    <property type="entry name" value="DYW_deaminase"/>
    <property type="match status" value="1"/>
</dbReference>
<feature type="repeat" description="PPR" evidence="2">
    <location>
        <begin position="416"/>
        <end position="450"/>
    </location>
</feature>
<dbReference type="InterPro" id="IPR046960">
    <property type="entry name" value="PPR_At4g14850-like_plant"/>
</dbReference>
<evidence type="ECO:0000313" key="4">
    <source>
        <dbReference type="EMBL" id="OVA10767.1"/>
    </source>
</evidence>
<dbReference type="Pfam" id="PF13041">
    <property type="entry name" value="PPR_2"/>
    <property type="match status" value="3"/>
</dbReference>
<keyword evidence="5" id="KW-1185">Reference proteome</keyword>
<dbReference type="PROSITE" id="PS51375">
    <property type="entry name" value="PPR"/>
    <property type="match status" value="5"/>
</dbReference>
<comment type="caution">
    <text evidence="4">The sequence shown here is derived from an EMBL/GenBank/DDBJ whole genome shotgun (WGS) entry which is preliminary data.</text>
</comment>
<dbReference type="FunFam" id="1.25.40.10:FF:000682">
    <property type="entry name" value="Pentatricopeptide repeat-containing protein At3g16610"/>
    <property type="match status" value="1"/>
</dbReference>
<dbReference type="Proteomes" id="UP000195402">
    <property type="component" value="Unassembled WGS sequence"/>
</dbReference>
<gene>
    <name evidence="4" type="ORF">BVC80_645g99</name>
</gene>
<evidence type="ECO:0000256" key="1">
    <source>
        <dbReference type="ARBA" id="ARBA00022737"/>
    </source>
</evidence>
<dbReference type="OrthoDB" id="185373at2759"/>
<dbReference type="OMA" id="MVCANIE"/>
<feature type="domain" description="DYW" evidence="3">
    <location>
        <begin position="595"/>
        <end position="687"/>
    </location>
</feature>
<dbReference type="GO" id="GO:0003723">
    <property type="term" value="F:RNA binding"/>
    <property type="evidence" value="ECO:0007669"/>
    <property type="project" value="InterPro"/>
</dbReference>
<dbReference type="InParanoid" id="A0A200QK45"/>
<reference evidence="4 5" key="1">
    <citation type="journal article" date="2017" name="Mol. Plant">
        <title>The Genome of Medicinal Plant Macleaya cordata Provides New Insights into Benzylisoquinoline Alkaloids Metabolism.</title>
        <authorList>
            <person name="Liu X."/>
            <person name="Liu Y."/>
            <person name="Huang P."/>
            <person name="Ma Y."/>
            <person name="Qing Z."/>
            <person name="Tang Q."/>
            <person name="Cao H."/>
            <person name="Cheng P."/>
            <person name="Zheng Y."/>
            <person name="Yuan Z."/>
            <person name="Zhou Y."/>
            <person name="Liu J."/>
            <person name="Tang Z."/>
            <person name="Zhuo Y."/>
            <person name="Zhang Y."/>
            <person name="Yu L."/>
            <person name="Huang J."/>
            <person name="Yang P."/>
            <person name="Peng Q."/>
            <person name="Zhang J."/>
            <person name="Jiang W."/>
            <person name="Zhang Z."/>
            <person name="Lin K."/>
            <person name="Ro D.K."/>
            <person name="Chen X."/>
            <person name="Xiong X."/>
            <person name="Shang Y."/>
            <person name="Huang S."/>
            <person name="Zeng J."/>
        </authorList>
    </citation>
    <scope>NUCLEOTIDE SEQUENCE [LARGE SCALE GENOMIC DNA]</scope>
    <source>
        <strain evidence="5">cv. BLH2017</strain>
        <tissue evidence="4">Root</tissue>
    </source>
</reference>